<reference evidence="2" key="2">
    <citation type="submission" date="2023-06" db="EMBL/GenBank/DDBJ databases">
        <authorList>
            <consortium name="Lawrence Berkeley National Laboratory"/>
            <person name="Haridas S."/>
            <person name="Hensen N."/>
            <person name="Bonometti L."/>
            <person name="Westerberg I."/>
            <person name="Brannstrom I.O."/>
            <person name="Guillou S."/>
            <person name="Cros-Aarteil S."/>
            <person name="Calhoun S."/>
            <person name="Kuo A."/>
            <person name="Mondo S."/>
            <person name="Pangilinan J."/>
            <person name="Riley R."/>
            <person name="Labutti K."/>
            <person name="Andreopoulos B."/>
            <person name="Lipzen A."/>
            <person name="Chen C."/>
            <person name="Yanf M."/>
            <person name="Daum C."/>
            <person name="Ng V."/>
            <person name="Clum A."/>
            <person name="Steindorff A."/>
            <person name="Ohm R."/>
            <person name="Martin F."/>
            <person name="Silar P."/>
            <person name="Natvig D."/>
            <person name="Lalanne C."/>
            <person name="Gautier V."/>
            <person name="Ament-Velasquez S.L."/>
            <person name="Kruys A."/>
            <person name="Hutchinson M.I."/>
            <person name="Powell A.J."/>
            <person name="Barry K."/>
            <person name="Miller A.N."/>
            <person name="Grigoriev I.V."/>
            <person name="Debuchy R."/>
            <person name="Gladieux P."/>
            <person name="Thoren M.H."/>
            <person name="Johannesson H."/>
        </authorList>
    </citation>
    <scope>NUCLEOTIDE SEQUENCE</scope>
    <source>
        <strain evidence="2">CBS 118394</strain>
    </source>
</reference>
<proteinExistence type="predicted"/>
<protein>
    <submittedName>
        <fullName evidence="2">Kinetochore Sim4 complex subunit Fta4</fullName>
    </submittedName>
</protein>
<sequence>MASAPPAVITLKQDFLSAQTRVLSQPLNPSRTWRQTQTTNNSDSYSGYLPEKAVDDALFRLNHRLAQHARRVYAPQATRHVAEQIDQLYWAAAAALPGDNDGGDEETAVGEESLSVGADLADTKIIASLPSTWDANDETVGDEEEAKRRYEELVASLQGLAARKQDISGRVVRLRRMQALLEPFDNTATAATNQDEGGGETGKSVQDNLITRNGEVEKELQRMRMLLARVGGRVSQLPSRSTERGDGDTDEVMLDYDTSLVDDFERRKVDQLLERF</sequence>
<reference evidence="2" key="1">
    <citation type="journal article" date="2023" name="Mol. Phylogenet. Evol.">
        <title>Genome-scale phylogeny and comparative genomics of the fungal order Sordariales.</title>
        <authorList>
            <person name="Hensen N."/>
            <person name="Bonometti L."/>
            <person name="Westerberg I."/>
            <person name="Brannstrom I.O."/>
            <person name="Guillou S."/>
            <person name="Cros-Aarteil S."/>
            <person name="Calhoun S."/>
            <person name="Haridas S."/>
            <person name="Kuo A."/>
            <person name="Mondo S."/>
            <person name="Pangilinan J."/>
            <person name="Riley R."/>
            <person name="LaButti K."/>
            <person name="Andreopoulos B."/>
            <person name="Lipzen A."/>
            <person name="Chen C."/>
            <person name="Yan M."/>
            <person name="Daum C."/>
            <person name="Ng V."/>
            <person name="Clum A."/>
            <person name="Steindorff A."/>
            <person name="Ohm R.A."/>
            <person name="Martin F."/>
            <person name="Silar P."/>
            <person name="Natvig D.O."/>
            <person name="Lalanne C."/>
            <person name="Gautier V."/>
            <person name="Ament-Velasquez S.L."/>
            <person name="Kruys A."/>
            <person name="Hutchinson M.I."/>
            <person name="Powell A.J."/>
            <person name="Barry K."/>
            <person name="Miller A.N."/>
            <person name="Grigoriev I.V."/>
            <person name="Debuchy R."/>
            <person name="Gladieux P."/>
            <person name="Hiltunen Thoren M."/>
            <person name="Johannesson H."/>
        </authorList>
    </citation>
    <scope>NUCLEOTIDE SEQUENCE</scope>
    <source>
        <strain evidence="2">CBS 118394</strain>
    </source>
</reference>
<evidence type="ECO:0000256" key="1">
    <source>
        <dbReference type="SAM" id="MobiDB-lite"/>
    </source>
</evidence>
<dbReference type="InterPro" id="IPR025207">
    <property type="entry name" value="Sim4_Fta4"/>
</dbReference>
<feature type="compositionally biased region" description="Polar residues" evidence="1">
    <location>
        <begin position="186"/>
        <end position="195"/>
    </location>
</feature>
<name>A0AAE0MAV8_9PEZI</name>
<evidence type="ECO:0000313" key="2">
    <source>
        <dbReference type="EMBL" id="KAK3325846.1"/>
    </source>
</evidence>
<evidence type="ECO:0000313" key="3">
    <source>
        <dbReference type="Proteomes" id="UP001283341"/>
    </source>
</evidence>
<accession>A0AAE0MAV8</accession>
<comment type="caution">
    <text evidence="2">The sequence shown here is derived from an EMBL/GenBank/DDBJ whole genome shotgun (WGS) entry which is preliminary data.</text>
</comment>
<dbReference type="AlphaFoldDB" id="A0AAE0MAV8"/>
<dbReference type="Proteomes" id="UP001283341">
    <property type="component" value="Unassembled WGS sequence"/>
</dbReference>
<dbReference type="GO" id="GO:0031511">
    <property type="term" value="C:Mis6-Sim4 complex"/>
    <property type="evidence" value="ECO:0007669"/>
    <property type="project" value="InterPro"/>
</dbReference>
<keyword evidence="3" id="KW-1185">Reference proteome</keyword>
<feature type="region of interest" description="Disordered" evidence="1">
    <location>
        <begin position="186"/>
        <end position="207"/>
    </location>
</feature>
<dbReference type="PANTHER" id="PTHR42040:SF1">
    <property type="entry name" value="INNER KINETOCHORE SUBUNIT FTA4"/>
    <property type="match status" value="1"/>
</dbReference>
<gene>
    <name evidence="2" type="ORF">B0H66DRAFT_141275</name>
</gene>
<dbReference type="EMBL" id="JAUEDM010000002">
    <property type="protein sequence ID" value="KAK3325846.1"/>
    <property type="molecule type" value="Genomic_DNA"/>
</dbReference>
<organism evidence="2 3">
    <name type="scientific">Apodospora peruviana</name>
    <dbReference type="NCBI Taxonomy" id="516989"/>
    <lineage>
        <taxon>Eukaryota</taxon>
        <taxon>Fungi</taxon>
        <taxon>Dikarya</taxon>
        <taxon>Ascomycota</taxon>
        <taxon>Pezizomycotina</taxon>
        <taxon>Sordariomycetes</taxon>
        <taxon>Sordariomycetidae</taxon>
        <taxon>Sordariales</taxon>
        <taxon>Lasiosphaeriaceae</taxon>
        <taxon>Apodospora</taxon>
    </lineage>
</organism>
<dbReference type="PANTHER" id="PTHR42040">
    <property type="entry name" value="INNER KINETOCHORE SUBUNIT FTA4"/>
    <property type="match status" value="1"/>
</dbReference>
<dbReference type="Pfam" id="PF13093">
    <property type="entry name" value="FTA4"/>
    <property type="match status" value="1"/>
</dbReference>